<dbReference type="PANTHER" id="PTHR44154">
    <property type="entry name" value="QUINONE OXIDOREDUCTASE"/>
    <property type="match status" value="1"/>
</dbReference>
<dbReference type="Pfam" id="PF00107">
    <property type="entry name" value="ADH_zinc_N"/>
    <property type="match status" value="1"/>
</dbReference>
<evidence type="ECO:0000313" key="4">
    <source>
        <dbReference type="Proteomes" id="UP000830434"/>
    </source>
</evidence>
<dbReference type="InterPro" id="IPR036291">
    <property type="entry name" value="NAD(P)-bd_dom_sf"/>
</dbReference>
<gene>
    <name evidence="3" type="ORF">M0R88_11715</name>
</gene>
<protein>
    <submittedName>
        <fullName evidence="3">Zinc-binding dehydrogenase</fullName>
    </submittedName>
</protein>
<dbReference type="Gene3D" id="3.90.180.10">
    <property type="entry name" value="Medium-chain alcohol dehydrogenases, catalytic domain"/>
    <property type="match status" value="1"/>
</dbReference>
<keyword evidence="1" id="KW-0521">NADP</keyword>
<accession>A0A8U0IG46</accession>
<dbReference type="Gene3D" id="3.40.50.720">
    <property type="entry name" value="NAD(P)-binding Rossmann-like Domain"/>
    <property type="match status" value="1"/>
</dbReference>
<dbReference type="InterPro" id="IPR013149">
    <property type="entry name" value="ADH-like_C"/>
</dbReference>
<keyword evidence="4" id="KW-1185">Reference proteome</keyword>
<proteinExistence type="predicted"/>
<dbReference type="PANTHER" id="PTHR44154:SF1">
    <property type="entry name" value="QUINONE OXIDOREDUCTASE"/>
    <property type="match status" value="1"/>
</dbReference>
<organism evidence="3 4">
    <name type="scientific">Halorussus gelatinilyticus</name>
    <dbReference type="NCBI Taxonomy" id="2937524"/>
    <lineage>
        <taxon>Archaea</taxon>
        <taxon>Methanobacteriati</taxon>
        <taxon>Methanobacteriota</taxon>
        <taxon>Stenosarchaea group</taxon>
        <taxon>Halobacteria</taxon>
        <taxon>Halobacteriales</taxon>
        <taxon>Haladaptataceae</taxon>
        <taxon>Halorussus</taxon>
    </lineage>
</organism>
<evidence type="ECO:0000259" key="2">
    <source>
        <dbReference type="SMART" id="SM00829"/>
    </source>
</evidence>
<dbReference type="Pfam" id="PF08240">
    <property type="entry name" value="ADH_N"/>
    <property type="match status" value="1"/>
</dbReference>
<dbReference type="GO" id="GO:0016616">
    <property type="term" value="F:oxidoreductase activity, acting on the CH-OH group of donors, NAD or NADP as acceptor"/>
    <property type="evidence" value="ECO:0007669"/>
    <property type="project" value="UniProtKB-ARBA"/>
</dbReference>
<dbReference type="GO" id="GO:0044281">
    <property type="term" value="P:small molecule metabolic process"/>
    <property type="evidence" value="ECO:0007669"/>
    <property type="project" value="UniProtKB-ARBA"/>
</dbReference>
<dbReference type="InterPro" id="IPR013154">
    <property type="entry name" value="ADH-like_N"/>
</dbReference>
<dbReference type="InterPro" id="IPR020843">
    <property type="entry name" value="ER"/>
</dbReference>
<dbReference type="SUPFAM" id="SSF50129">
    <property type="entry name" value="GroES-like"/>
    <property type="match status" value="1"/>
</dbReference>
<dbReference type="SUPFAM" id="SSF51735">
    <property type="entry name" value="NAD(P)-binding Rossmann-fold domains"/>
    <property type="match status" value="1"/>
</dbReference>
<dbReference type="KEGG" id="haxz:M0R88_11715"/>
<dbReference type="SMART" id="SM00829">
    <property type="entry name" value="PKS_ER"/>
    <property type="match status" value="1"/>
</dbReference>
<dbReference type="AlphaFoldDB" id="A0A8U0IG46"/>
<dbReference type="GO" id="GO:0030554">
    <property type="term" value="F:adenyl nucleotide binding"/>
    <property type="evidence" value="ECO:0007669"/>
    <property type="project" value="UniProtKB-ARBA"/>
</dbReference>
<dbReference type="Proteomes" id="UP000830434">
    <property type="component" value="Chromosome"/>
</dbReference>
<reference evidence="3" key="1">
    <citation type="submission" date="2022-04" db="EMBL/GenBank/DDBJ databases">
        <title>Diverse halophilic archaea isolated from saline environments.</title>
        <authorList>
            <person name="Cui H.-L."/>
        </authorList>
    </citation>
    <scope>NUCLEOTIDE SEQUENCE</scope>
    <source>
        <strain evidence="3">XZYJT40</strain>
    </source>
</reference>
<dbReference type="InterPro" id="IPR051603">
    <property type="entry name" value="Zinc-ADH_QOR/CCCR"/>
</dbReference>
<name>A0A8U0IG46_9EURY</name>
<dbReference type="EMBL" id="CP096658">
    <property type="protein sequence ID" value="UPV99191.1"/>
    <property type="molecule type" value="Genomic_DNA"/>
</dbReference>
<evidence type="ECO:0000256" key="1">
    <source>
        <dbReference type="ARBA" id="ARBA00022857"/>
    </source>
</evidence>
<evidence type="ECO:0000313" key="3">
    <source>
        <dbReference type="EMBL" id="UPV99191.1"/>
    </source>
</evidence>
<dbReference type="GO" id="GO:0043168">
    <property type="term" value="F:anion binding"/>
    <property type="evidence" value="ECO:0007669"/>
    <property type="project" value="UniProtKB-ARBA"/>
</dbReference>
<sequence>MTERMHAVAIEEFGDPEVFEDREFDRPDPDAAEVLVRVEASSVNPVEYKIRRGDLPPFAPDFPAILGCDAAGVVEAVGDDVTAFEEGDEVYGMVGGVTGAQGAYAEYVPAHADLLAPVPDSLSFAEAAALPVVGLTAWEMLVDKADAGDGDSALVYGGAGGVGHVGVQLADWLGADVYATGSTERKRELAADLGASATIDYTETDPDEYVAEHADGEGFDVVFDPVGDDHLQTAFEAVAPFERVVTTESSSTQDLSALHQKALSLGVVLSILPVLRGQGRERVGERFRRINEVVADGGLKPVLDDEQFALTAEGVADAHRYAEEEDHIGKISLVRKA</sequence>
<dbReference type="InterPro" id="IPR011032">
    <property type="entry name" value="GroES-like_sf"/>
</dbReference>
<feature type="domain" description="Enoyl reductase (ER)" evidence="2">
    <location>
        <begin position="14"/>
        <end position="333"/>
    </location>
</feature>